<keyword evidence="5 13" id="KW-0349">Heme</keyword>
<evidence type="ECO:0000313" key="15">
    <source>
        <dbReference type="EMBL" id="EIW78646.1"/>
    </source>
</evidence>
<reference evidence="16" key="1">
    <citation type="journal article" date="2012" name="Science">
        <title>The Paleozoic origin of enzymatic lignin decomposition reconstructed from 31 fungal genomes.</title>
        <authorList>
            <person name="Floudas D."/>
            <person name="Binder M."/>
            <person name="Riley R."/>
            <person name="Barry K."/>
            <person name="Blanchette R.A."/>
            <person name="Henrissat B."/>
            <person name="Martinez A.T."/>
            <person name="Otillar R."/>
            <person name="Spatafora J.W."/>
            <person name="Yadav J.S."/>
            <person name="Aerts A."/>
            <person name="Benoit I."/>
            <person name="Boyd A."/>
            <person name="Carlson A."/>
            <person name="Copeland A."/>
            <person name="Coutinho P.M."/>
            <person name="de Vries R.P."/>
            <person name="Ferreira P."/>
            <person name="Findley K."/>
            <person name="Foster B."/>
            <person name="Gaskell J."/>
            <person name="Glotzer D."/>
            <person name="Gorecki P."/>
            <person name="Heitman J."/>
            <person name="Hesse C."/>
            <person name="Hori C."/>
            <person name="Igarashi K."/>
            <person name="Jurgens J.A."/>
            <person name="Kallen N."/>
            <person name="Kersten P."/>
            <person name="Kohler A."/>
            <person name="Kuees U."/>
            <person name="Kumar T.K.A."/>
            <person name="Kuo A."/>
            <person name="LaButti K."/>
            <person name="Larrondo L.F."/>
            <person name="Lindquist E."/>
            <person name="Ling A."/>
            <person name="Lombard V."/>
            <person name="Lucas S."/>
            <person name="Lundell T."/>
            <person name="Martin R."/>
            <person name="McLaughlin D.J."/>
            <person name="Morgenstern I."/>
            <person name="Morin E."/>
            <person name="Murat C."/>
            <person name="Nagy L.G."/>
            <person name="Nolan M."/>
            <person name="Ohm R.A."/>
            <person name="Patyshakuliyeva A."/>
            <person name="Rokas A."/>
            <person name="Ruiz-Duenas F.J."/>
            <person name="Sabat G."/>
            <person name="Salamov A."/>
            <person name="Samejima M."/>
            <person name="Schmutz J."/>
            <person name="Slot J.C."/>
            <person name="St John F."/>
            <person name="Stenlid J."/>
            <person name="Sun H."/>
            <person name="Sun S."/>
            <person name="Syed K."/>
            <person name="Tsang A."/>
            <person name="Wiebenga A."/>
            <person name="Young D."/>
            <person name="Pisabarro A."/>
            <person name="Eastwood D.C."/>
            <person name="Martin F."/>
            <person name="Cullen D."/>
            <person name="Grigoriev I.V."/>
            <person name="Hibbett D.S."/>
        </authorList>
    </citation>
    <scope>NUCLEOTIDE SEQUENCE [LARGE SCALE GENOMIC DNA]</scope>
    <source>
        <strain evidence="16">RWD-64-598 SS2</strain>
    </source>
</reference>
<dbReference type="OrthoDB" id="1470350at2759"/>
<accession>A0A5M3MI11</accession>
<evidence type="ECO:0000256" key="12">
    <source>
        <dbReference type="ARBA" id="ARBA00023136"/>
    </source>
</evidence>
<protein>
    <submittedName>
        <fullName evidence="15">Cytochrome P450</fullName>
    </submittedName>
</protein>
<dbReference type="GO" id="GO:0005506">
    <property type="term" value="F:iron ion binding"/>
    <property type="evidence" value="ECO:0007669"/>
    <property type="project" value="InterPro"/>
</dbReference>
<keyword evidence="7 13" id="KW-0479">Metal-binding</keyword>
<keyword evidence="8" id="KW-1133">Transmembrane helix</keyword>
<evidence type="ECO:0000256" key="9">
    <source>
        <dbReference type="ARBA" id="ARBA00023002"/>
    </source>
</evidence>
<dbReference type="EMBL" id="JH711582">
    <property type="protein sequence ID" value="EIW78646.1"/>
    <property type="molecule type" value="Genomic_DNA"/>
</dbReference>
<evidence type="ECO:0000256" key="13">
    <source>
        <dbReference type="PIRSR" id="PIRSR602401-1"/>
    </source>
</evidence>
<comment type="similarity">
    <text evidence="4 14">Belongs to the cytochrome P450 family.</text>
</comment>
<keyword evidence="6" id="KW-0812">Transmembrane</keyword>
<gene>
    <name evidence="15" type="ORF">CONPUDRAFT_128333</name>
</gene>
<dbReference type="Proteomes" id="UP000053558">
    <property type="component" value="Unassembled WGS sequence"/>
</dbReference>
<evidence type="ECO:0000256" key="2">
    <source>
        <dbReference type="ARBA" id="ARBA00004370"/>
    </source>
</evidence>
<comment type="cofactor">
    <cofactor evidence="1 13">
        <name>heme</name>
        <dbReference type="ChEBI" id="CHEBI:30413"/>
    </cofactor>
</comment>
<evidence type="ECO:0000256" key="3">
    <source>
        <dbReference type="ARBA" id="ARBA00004721"/>
    </source>
</evidence>
<keyword evidence="16" id="KW-1185">Reference proteome</keyword>
<dbReference type="InterPro" id="IPR036396">
    <property type="entry name" value="Cyt_P450_sf"/>
</dbReference>
<comment type="caution">
    <text evidence="15">The sequence shown here is derived from an EMBL/GenBank/DDBJ whole genome shotgun (WGS) entry which is preliminary data.</text>
</comment>
<dbReference type="InterPro" id="IPR001128">
    <property type="entry name" value="Cyt_P450"/>
</dbReference>
<dbReference type="GO" id="GO:0016705">
    <property type="term" value="F:oxidoreductase activity, acting on paired donors, with incorporation or reduction of molecular oxygen"/>
    <property type="evidence" value="ECO:0007669"/>
    <property type="project" value="InterPro"/>
</dbReference>
<dbReference type="PANTHER" id="PTHR24305">
    <property type="entry name" value="CYTOCHROME P450"/>
    <property type="match status" value="1"/>
</dbReference>
<organism evidence="15 16">
    <name type="scientific">Coniophora puteana (strain RWD-64-598)</name>
    <name type="common">Brown rot fungus</name>
    <dbReference type="NCBI Taxonomy" id="741705"/>
    <lineage>
        <taxon>Eukaryota</taxon>
        <taxon>Fungi</taxon>
        <taxon>Dikarya</taxon>
        <taxon>Basidiomycota</taxon>
        <taxon>Agaricomycotina</taxon>
        <taxon>Agaricomycetes</taxon>
        <taxon>Agaricomycetidae</taxon>
        <taxon>Boletales</taxon>
        <taxon>Coniophorineae</taxon>
        <taxon>Coniophoraceae</taxon>
        <taxon>Coniophora</taxon>
    </lineage>
</organism>
<dbReference type="RefSeq" id="XP_007771640.1">
    <property type="nucleotide sequence ID" value="XM_007773450.1"/>
</dbReference>
<dbReference type="InterPro" id="IPR017972">
    <property type="entry name" value="Cyt_P450_CS"/>
</dbReference>
<evidence type="ECO:0000256" key="4">
    <source>
        <dbReference type="ARBA" id="ARBA00010617"/>
    </source>
</evidence>
<name>A0A5M3MI11_CONPW</name>
<comment type="pathway">
    <text evidence="3">Secondary metabolite biosynthesis; terpenoid biosynthesis.</text>
</comment>
<proteinExistence type="inferred from homology"/>
<dbReference type="Pfam" id="PF00067">
    <property type="entry name" value="p450"/>
    <property type="match status" value="2"/>
</dbReference>
<feature type="binding site" description="axial binding residue" evidence="13">
    <location>
        <position position="499"/>
    </location>
    <ligand>
        <name>heme</name>
        <dbReference type="ChEBI" id="CHEBI:30413"/>
    </ligand>
    <ligandPart>
        <name>Fe</name>
        <dbReference type="ChEBI" id="CHEBI:18248"/>
    </ligandPart>
</feature>
<keyword evidence="11 14" id="KW-0503">Monooxygenase</keyword>
<dbReference type="PANTHER" id="PTHR24305:SF166">
    <property type="entry name" value="CYTOCHROME P450 12A4, MITOCHONDRIAL-RELATED"/>
    <property type="match status" value="1"/>
</dbReference>
<dbReference type="PROSITE" id="PS00086">
    <property type="entry name" value="CYTOCHROME_P450"/>
    <property type="match status" value="1"/>
</dbReference>
<dbReference type="KEGG" id="cput:CONPUDRAFT_128333"/>
<dbReference type="PRINTS" id="PR00385">
    <property type="entry name" value="P450"/>
</dbReference>
<evidence type="ECO:0000256" key="14">
    <source>
        <dbReference type="RuleBase" id="RU000461"/>
    </source>
</evidence>
<dbReference type="GO" id="GO:0004497">
    <property type="term" value="F:monooxygenase activity"/>
    <property type="evidence" value="ECO:0007669"/>
    <property type="project" value="UniProtKB-KW"/>
</dbReference>
<keyword evidence="9 14" id="KW-0560">Oxidoreductase</keyword>
<evidence type="ECO:0000256" key="7">
    <source>
        <dbReference type="ARBA" id="ARBA00022723"/>
    </source>
</evidence>
<dbReference type="GO" id="GO:0016020">
    <property type="term" value="C:membrane"/>
    <property type="evidence" value="ECO:0007669"/>
    <property type="project" value="UniProtKB-SubCell"/>
</dbReference>
<evidence type="ECO:0000256" key="5">
    <source>
        <dbReference type="ARBA" id="ARBA00022617"/>
    </source>
</evidence>
<dbReference type="AlphaFoldDB" id="A0A5M3MI11"/>
<dbReference type="GeneID" id="19200113"/>
<dbReference type="GO" id="GO:0020037">
    <property type="term" value="F:heme binding"/>
    <property type="evidence" value="ECO:0007669"/>
    <property type="project" value="InterPro"/>
</dbReference>
<keyword evidence="10 13" id="KW-0408">Iron</keyword>
<evidence type="ECO:0000256" key="6">
    <source>
        <dbReference type="ARBA" id="ARBA00022692"/>
    </source>
</evidence>
<sequence>MTISLISIISSARPVDIALLSLFTFILLKAISTTRKRVATTKLKGPPSDSLLYGVARTIEDAEDSAVVYETWERAYGAVYRAPFPLGLHRIFLGDPRALAHMWARDTTAYATPLGIRKMLMGIMGKGLLYSHGEEHRRQRKALSPAFSHSALRKLTHIFYDSTYKVTNSWNDILEKSGDGTIVEVQRWMGFIALDSIGLGGFSHDFKATSDPSHTSETAAIFHAIGENPGKYIYRLLMMLSYPFPWAMDLPIEQNELGWRLNKVMAEIVKPLFEKAKAEKESVEEKSAIGLLIKAEAANPASRLTEQEIIDEMRTLLFAGYETSSISLSWALVELSKDQDNQRKLRQELEQFNGTDPSYDDLTNGLPILDAVVHEVLRLHPPLPEVTRVVCSLSRYLLALPAALNLCFLLIQALQDDIIPLGEPIVDASGNTISNVTVAKGTLVTTSMQYLNRSEKFWGPDAKEFKPERWLQEGGPQYKARELQGHRHLWTFNEGPRTCLGKNFALAEFKAALSVLVRNFAFELRSPKDRVVTSADNVVRPKIFGEHGVDVPLRVSRLH</sequence>
<evidence type="ECO:0000256" key="11">
    <source>
        <dbReference type="ARBA" id="ARBA00023033"/>
    </source>
</evidence>
<dbReference type="InterPro" id="IPR002401">
    <property type="entry name" value="Cyt_P450_E_grp-I"/>
</dbReference>
<dbReference type="PRINTS" id="PR00463">
    <property type="entry name" value="EP450I"/>
</dbReference>
<evidence type="ECO:0000256" key="10">
    <source>
        <dbReference type="ARBA" id="ARBA00023004"/>
    </source>
</evidence>
<evidence type="ECO:0000256" key="1">
    <source>
        <dbReference type="ARBA" id="ARBA00001971"/>
    </source>
</evidence>
<dbReference type="Gene3D" id="1.10.630.10">
    <property type="entry name" value="Cytochrome P450"/>
    <property type="match status" value="1"/>
</dbReference>
<keyword evidence="12" id="KW-0472">Membrane</keyword>
<dbReference type="SUPFAM" id="SSF48264">
    <property type="entry name" value="Cytochrome P450"/>
    <property type="match status" value="1"/>
</dbReference>
<dbReference type="InterPro" id="IPR050121">
    <property type="entry name" value="Cytochrome_P450_monoxygenase"/>
</dbReference>
<comment type="subcellular location">
    <subcellularLocation>
        <location evidence="2">Membrane</location>
    </subcellularLocation>
</comment>
<evidence type="ECO:0000256" key="8">
    <source>
        <dbReference type="ARBA" id="ARBA00022989"/>
    </source>
</evidence>
<evidence type="ECO:0000313" key="16">
    <source>
        <dbReference type="Proteomes" id="UP000053558"/>
    </source>
</evidence>